<evidence type="ECO:0000256" key="13">
    <source>
        <dbReference type="PROSITE-ProRule" id="PRU00322"/>
    </source>
</evidence>
<evidence type="ECO:0000256" key="3">
    <source>
        <dbReference type="ARBA" id="ARBA00022670"/>
    </source>
</evidence>
<keyword evidence="9" id="KW-0862">Zinc</keyword>
<dbReference type="InterPro" id="IPR000169">
    <property type="entry name" value="Pept_cys_AS"/>
</dbReference>
<keyword evidence="5" id="KW-0677">Repeat</keyword>
<feature type="domain" description="RanBP2-type" evidence="14">
    <location>
        <begin position="496"/>
        <end position="527"/>
    </location>
</feature>
<accession>A0A915J2R5</accession>
<evidence type="ECO:0000256" key="8">
    <source>
        <dbReference type="ARBA" id="ARBA00022807"/>
    </source>
</evidence>
<feature type="active site" evidence="10 12">
    <location>
        <position position="669"/>
    </location>
</feature>
<sequence>MDFTKRFPLHYALLNKNSKDLQNFIEKLPEELSTRQKILEQHDTHGRTPLCLAVILQNVECVKLLIDAGADAGAIGKDFWSVPFVSKMCPSDVYKIYKRGRNLRFDTTLVGFENNQWKRGRQTFIFKASSDSANAAQFCIIDHDARTLFNEFLEHDVDGNSGQQDLPESQNEVLDALLKSPVSTFYVDLENASFERKQEGLFGWFAEKVEEIDGYACKVYKTANVNAVTKTRIEHLDHQMREQYEQSKKSHLTSLESWFHWLQGSETKISTTADGNQVTPREYFSTIKDVGRPREGTARCRNFEANLYLSENYPLSLIEQVLPIVDIISSTNPHFSKLKDFLTLQLPAGFPVKIEIPIFHVLNAVVTFDNVHSEKRLVDGVTFLSDAGNKFCAIDDDLFAIPTDFVDRNLTSERQNWVENEEMAMLMFALRDSMNGVVNINQQNDEISLQRHPFANVCANLFLSKDDSFADITLTTGVFTSGIGPVTAVMETRMSQSGNEMWRCSRCTLTNEKDHKFCAACHSRSDYNSENQRLISNYSTTNNNNSSNGEKFLLVCQTSEDADLIRSVEENEASERYQEIVDFCRQTNQSFIDDYFPPNEKSIGKLTSGQLDQAAASSEHVHFKKILNNITWLRPFSIVDYETGPFLVQWTVYSQLKSTDIVQGCLGNCWFLSALAVLAEKRELVEHVVITRNANLEGAYQIRLCVDGKWKIIVVDDYFPCDRHGRLIFSHAKRRQLWVPLIEKALAKLHGSYSSLSTGRTIEGLAALTGAPCVTLSLEQDESLVDQSIDHNFIWARLISAKEAGFLMGASCGAGSRPVDEKQYRKFGLQPRHAYSVIDLRDITGIRLIRLRNPWGHGEWTGAWSNKSDLWSDESLKSLSPVNNDASFDRSGLFWMPFEEFCKPNCNEVRVELPLFNTCAPHNVYCTYFTVEDTTEVDFALYQSGSRNENSHAPYGTLDLCIFVFESDIYGKMGQLIIASDRVVRPFIVATTVLEKGTYMLMCTSFLHWNLKLEKFPSAVLAAHSSRTSMIARLSRPTSDQAILADCVQKFLLKYGDPYTELDDVMIYYTSKKWSGMAIVVENRNRNLFLVVKCDCSGSENVVSTRATLTTSDVVPPNHRQVIILLTQIEPTARYYIKHSLSYVHTHEPYFGMAHVPANVSPYVSHHPPLDVNY</sequence>
<dbReference type="Proteomes" id="UP000887565">
    <property type="component" value="Unplaced"/>
</dbReference>
<dbReference type="GO" id="GO:0005737">
    <property type="term" value="C:cytoplasm"/>
    <property type="evidence" value="ECO:0007669"/>
    <property type="project" value="TreeGrafter"/>
</dbReference>
<dbReference type="CDD" id="cd00044">
    <property type="entry name" value="CysPc"/>
    <property type="match status" value="1"/>
</dbReference>
<evidence type="ECO:0000313" key="16">
    <source>
        <dbReference type="Proteomes" id="UP000887565"/>
    </source>
</evidence>
<dbReference type="InterPro" id="IPR055285">
    <property type="entry name" value="ANKRD13_C"/>
</dbReference>
<reference evidence="17" key="1">
    <citation type="submission" date="2022-11" db="UniProtKB">
        <authorList>
            <consortium name="WormBaseParasite"/>
        </authorList>
    </citation>
    <scope>IDENTIFICATION</scope>
</reference>
<feature type="active site" evidence="10 12">
    <location>
        <position position="833"/>
    </location>
</feature>
<keyword evidence="2" id="KW-0597">Phosphoprotein</keyword>
<dbReference type="InterPro" id="IPR036770">
    <property type="entry name" value="Ankyrin_rpt-contain_sf"/>
</dbReference>
<name>A0A915J2R5_ROMCU</name>
<dbReference type="WBParaSite" id="nRc.2.0.1.t20409-RA">
    <property type="protein sequence ID" value="nRc.2.0.1.t20409-RA"/>
    <property type="gene ID" value="nRc.2.0.1.g20409"/>
</dbReference>
<evidence type="ECO:0000256" key="9">
    <source>
        <dbReference type="ARBA" id="ARBA00022833"/>
    </source>
</evidence>
<evidence type="ECO:0000256" key="2">
    <source>
        <dbReference type="ARBA" id="ARBA00022553"/>
    </source>
</evidence>
<feature type="repeat" description="ANK" evidence="11">
    <location>
        <begin position="45"/>
        <end position="77"/>
    </location>
</feature>
<evidence type="ECO:0000256" key="5">
    <source>
        <dbReference type="ARBA" id="ARBA00022737"/>
    </source>
</evidence>
<evidence type="ECO:0000256" key="10">
    <source>
        <dbReference type="PIRSR" id="PIRSR622684-1"/>
    </source>
</evidence>
<dbReference type="InterPro" id="IPR002110">
    <property type="entry name" value="Ankyrin_rpt"/>
</dbReference>
<dbReference type="SUPFAM" id="SSF48403">
    <property type="entry name" value="Ankyrin repeat"/>
    <property type="match status" value="1"/>
</dbReference>
<dbReference type="SUPFAM" id="SSF54001">
    <property type="entry name" value="Cysteine proteinases"/>
    <property type="match status" value="1"/>
</dbReference>
<dbReference type="PROSITE" id="PS01358">
    <property type="entry name" value="ZF_RANBP2_1"/>
    <property type="match status" value="1"/>
</dbReference>
<dbReference type="SMART" id="SM00248">
    <property type="entry name" value="ANK"/>
    <property type="match status" value="1"/>
</dbReference>
<dbReference type="GO" id="GO:0004198">
    <property type="term" value="F:calcium-dependent cysteine-type endopeptidase activity"/>
    <property type="evidence" value="ECO:0007669"/>
    <property type="project" value="InterPro"/>
</dbReference>
<evidence type="ECO:0000313" key="17">
    <source>
        <dbReference type="WBParaSite" id="nRc.2.0.1.t20409-RA"/>
    </source>
</evidence>
<dbReference type="GO" id="GO:0008270">
    <property type="term" value="F:zinc ion binding"/>
    <property type="evidence" value="ECO:0007669"/>
    <property type="project" value="UniProtKB-KW"/>
</dbReference>
<keyword evidence="16" id="KW-1185">Reference proteome</keyword>
<evidence type="ECO:0000256" key="12">
    <source>
        <dbReference type="PROSITE-ProRule" id="PRU00239"/>
    </source>
</evidence>
<dbReference type="InterPro" id="IPR022684">
    <property type="entry name" value="Calpain_cysteine_protease"/>
</dbReference>
<dbReference type="GO" id="GO:0006508">
    <property type="term" value="P:proteolysis"/>
    <property type="evidence" value="ECO:0007669"/>
    <property type="project" value="UniProtKB-KW"/>
</dbReference>
<protein>
    <submittedName>
        <fullName evidence="17">Uncharacterized protein</fullName>
    </submittedName>
</protein>
<dbReference type="PROSITE" id="PS50088">
    <property type="entry name" value="ANK_REPEAT"/>
    <property type="match status" value="1"/>
</dbReference>
<keyword evidence="11" id="KW-0040">ANK repeat</keyword>
<evidence type="ECO:0000256" key="7">
    <source>
        <dbReference type="ARBA" id="ARBA00022801"/>
    </source>
</evidence>
<proteinExistence type="inferred from homology"/>
<dbReference type="PROSITE" id="PS00139">
    <property type="entry name" value="THIOL_PROTEASE_CYS"/>
    <property type="match status" value="1"/>
</dbReference>
<feature type="domain" description="Calpain catalytic" evidence="15">
    <location>
        <begin position="590"/>
        <end position="901"/>
    </location>
</feature>
<dbReference type="Gene3D" id="3.90.70.10">
    <property type="entry name" value="Cysteine proteinases"/>
    <property type="match status" value="1"/>
</dbReference>
<comment type="similarity">
    <text evidence="1">Belongs to the peptidase C2 family.</text>
</comment>
<organism evidence="16 17">
    <name type="scientific">Romanomermis culicivorax</name>
    <name type="common">Nematode worm</name>
    <dbReference type="NCBI Taxonomy" id="13658"/>
    <lineage>
        <taxon>Eukaryota</taxon>
        <taxon>Metazoa</taxon>
        <taxon>Ecdysozoa</taxon>
        <taxon>Nematoda</taxon>
        <taxon>Enoplea</taxon>
        <taxon>Dorylaimia</taxon>
        <taxon>Mermithida</taxon>
        <taxon>Mermithoidea</taxon>
        <taxon>Mermithidae</taxon>
        <taxon>Romanomermis</taxon>
    </lineage>
</organism>
<dbReference type="InterPro" id="IPR038765">
    <property type="entry name" value="Papain-like_cys_pep_sf"/>
</dbReference>
<dbReference type="PRINTS" id="PR00704">
    <property type="entry name" value="CALPAIN"/>
</dbReference>
<dbReference type="SMART" id="SM00230">
    <property type="entry name" value="CysPc"/>
    <property type="match status" value="1"/>
</dbReference>
<evidence type="ECO:0000259" key="15">
    <source>
        <dbReference type="PROSITE" id="PS50203"/>
    </source>
</evidence>
<dbReference type="Pfam" id="PF11904">
    <property type="entry name" value="ANKRD13_C"/>
    <property type="match status" value="1"/>
</dbReference>
<evidence type="ECO:0000256" key="1">
    <source>
        <dbReference type="ARBA" id="ARBA00007623"/>
    </source>
</evidence>
<keyword evidence="7 12" id="KW-0378">Hydrolase</keyword>
<evidence type="ECO:0000256" key="11">
    <source>
        <dbReference type="PROSITE-ProRule" id="PRU00023"/>
    </source>
</evidence>
<evidence type="ECO:0000259" key="14">
    <source>
        <dbReference type="PROSITE" id="PS50199"/>
    </source>
</evidence>
<evidence type="ECO:0000256" key="4">
    <source>
        <dbReference type="ARBA" id="ARBA00022723"/>
    </source>
</evidence>
<dbReference type="PANTHER" id="PTHR10183:SF382">
    <property type="entry name" value="CALPAIN-15"/>
    <property type="match status" value="1"/>
</dbReference>
<keyword evidence="6 13" id="KW-0863">Zinc-finger</keyword>
<dbReference type="FunFam" id="3.90.70.10:FF:000010">
    <property type="entry name" value="Calpain 15"/>
    <property type="match status" value="1"/>
</dbReference>
<dbReference type="PROSITE" id="PS50203">
    <property type="entry name" value="CALPAIN_CAT"/>
    <property type="match status" value="1"/>
</dbReference>
<dbReference type="PANTHER" id="PTHR10183">
    <property type="entry name" value="CALPAIN"/>
    <property type="match status" value="1"/>
</dbReference>
<dbReference type="PROSITE" id="PS50297">
    <property type="entry name" value="ANK_REP_REGION"/>
    <property type="match status" value="1"/>
</dbReference>
<keyword evidence="3 12" id="KW-0645">Protease</keyword>
<dbReference type="PROSITE" id="PS50199">
    <property type="entry name" value="ZF_RANBP2_2"/>
    <property type="match status" value="1"/>
</dbReference>
<dbReference type="AlphaFoldDB" id="A0A915J2R5"/>
<dbReference type="InterPro" id="IPR001876">
    <property type="entry name" value="Znf_RanBP2"/>
</dbReference>
<dbReference type="Gene3D" id="1.25.40.20">
    <property type="entry name" value="Ankyrin repeat-containing domain"/>
    <property type="match status" value="1"/>
</dbReference>
<dbReference type="Pfam" id="PF00023">
    <property type="entry name" value="Ank"/>
    <property type="match status" value="1"/>
</dbReference>
<feature type="active site" evidence="10 12">
    <location>
        <position position="853"/>
    </location>
</feature>
<keyword evidence="4" id="KW-0479">Metal-binding</keyword>
<evidence type="ECO:0000256" key="6">
    <source>
        <dbReference type="ARBA" id="ARBA00022771"/>
    </source>
</evidence>
<dbReference type="InterPro" id="IPR001300">
    <property type="entry name" value="Peptidase_C2_calpain_cat"/>
</dbReference>
<keyword evidence="8 12" id="KW-0788">Thiol protease</keyword>
<dbReference type="Pfam" id="PF00648">
    <property type="entry name" value="Peptidase_C2"/>
    <property type="match status" value="1"/>
</dbReference>